<accession>A0A6A4TTG6</accession>
<comment type="caution">
    <text evidence="2">The sequence shown here is derived from an EMBL/GenBank/DDBJ whole genome shotgun (WGS) entry which is preliminary data.</text>
</comment>
<feature type="region of interest" description="Disordered" evidence="1">
    <location>
        <begin position="1"/>
        <end position="49"/>
    </location>
</feature>
<sequence length="98" mass="10951">MCSLRGRLEGECDGLISPDARSPGKKKKKEEEEEEEEEKTATGFAKHLPPELKPTLWNVEFIPLGMKSGRGSAGVRGAVLRFVNVLWAKPAIERFKQK</sequence>
<evidence type="ECO:0000256" key="1">
    <source>
        <dbReference type="SAM" id="MobiDB-lite"/>
    </source>
</evidence>
<name>A0A6A4TTG6_SCOMX</name>
<proteinExistence type="predicted"/>
<dbReference type="EMBL" id="VEVO01000001">
    <property type="protein sequence ID" value="KAF0046524.1"/>
    <property type="molecule type" value="Genomic_DNA"/>
</dbReference>
<dbReference type="AlphaFoldDB" id="A0A6A4TTG6"/>
<dbReference type="Proteomes" id="UP000438429">
    <property type="component" value="Unassembled WGS sequence"/>
</dbReference>
<feature type="compositionally biased region" description="Basic and acidic residues" evidence="1">
    <location>
        <begin position="1"/>
        <end position="10"/>
    </location>
</feature>
<evidence type="ECO:0000313" key="2">
    <source>
        <dbReference type="EMBL" id="KAF0046524.1"/>
    </source>
</evidence>
<protein>
    <submittedName>
        <fullName evidence="2">Uncharacterized protein</fullName>
    </submittedName>
</protein>
<gene>
    <name evidence="2" type="ORF">F2P81_000157</name>
</gene>
<reference evidence="2 3" key="1">
    <citation type="submission" date="2019-06" db="EMBL/GenBank/DDBJ databases">
        <title>Draft genomes of female and male turbot (Scophthalmus maximus).</title>
        <authorList>
            <person name="Xu H."/>
            <person name="Xu X.-W."/>
            <person name="Shao C."/>
            <person name="Chen S."/>
        </authorList>
    </citation>
    <scope>NUCLEOTIDE SEQUENCE [LARGE SCALE GENOMIC DNA]</scope>
    <source>
        <strain evidence="2">Ysfricsl-2016a</strain>
        <tissue evidence="2">Blood</tissue>
    </source>
</reference>
<organism evidence="2 3">
    <name type="scientific">Scophthalmus maximus</name>
    <name type="common">Turbot</name>
    <name type="synonym">Psetta maxima</name>
    <dbReference type="NCBI Taxonomy" id="52904"/>
    <lineage>
        <taxon>Eukaryota</taxon>
        <taxon>Metazoa</taxon>
        <taxon>Chordata</taxon>
        <taxon>Craniata</taxon>
        <taxon>Vertebrata</taxon>
        <taxon>Euteleostomi</taxon>
        <taxon>Actinopterygii</taxon>
        <taxon>Neopterygii</taxon>
        <taxon>Teleostei</taxon>
        <taxon>Neoteleostei</taxon>
        <taxon>Acanthomorphata</taxon>
        <taxon>Carangaria</taxon>
        <taxon>Pleuronectiformes</taxon>
        <taxon>Pleuronectoidei</taxon>
        <taxon>Scophthalmidae</taxon>
        <taxon>Scophthalmus</taxon>
    </lineage>
</organism>
<evidence type="ECO:0000313" key="3">
    <source>
        <dbReference type="Proteomes" id="UP000438429"/>
    </source>
</evidence>